<organism evidence="1 2">
    <name type="scientific">Phytophthora cactorum</name>
    <dbReference type="NCBI Taxonomy" id="29920"/>
    <lineage>
        <taxon>Eukaryota</taxon>
        <taxon>Sar</taxon>
        <taxon>Stramenopiles</taxon>
        <taxon>Oomycota</taxon>
        <taxon>Peronosporomycetes</taxon>
        <taxon>Peronosporales</taxon>
        <taxon>Peronosporaceae</taxon>
        <taxon>Phytophthora</taxon>
    </lineage>
</organism>
<protein>
    <submittedName>
        <fullName evidence="1">Uncharacterized protein</fullName>
    </submittedName>
</protein>
<sequence>MWKDVGLEKITTREQLKSIQNTQSSSSTSATPLSLTNTSLPCLAVLILGPLSLSTAKLQQRKVRESRDLGGKREG</sequence>
<comment type="caution">
    <text evidence="1">The sequence shown here is derived from an EMBL/GenBank/DDBJ whole genome shotgun (WGS) entry which is preliminary data.</text>
</comment>
<accession>A0A8T1UJ58</accession>
<proteinExistence type="predicted"/>
<name>A0A8T1UJ58_9STRA</name>
<evidence type="ECO:0000313" key="2">
    <source>
        <dbReference type="Proteomes" id="UP000688947"/>
    </source>
</evidence>
<dbReference type="AlphaFoldDB" id="A0A8T1UJ58"/>
<dbReference type="EMBL" id="JAENGZ010000266">
    <property type="protein sequence ID" value="KAG6963538.1"/>
    <property type="molecule type" value="Genomic_DNA"/>
</dbReference>
<evidence type="ECO:0000313" key="1">
    <source>
        <dbReference type="EMBL" id="KAG6963538.1"/>
    </source>
</evidence>
<gene>
    <name evidence="1" type="ORF">JG687_00006503</name>
</gene>
<dbReference type="Proteomes" id="UP000688947">
    <property type="component" value="Unassembled WGS sequence"/>
</dbReference>
<reference evidence="1" key="1">
    <citation type="submission" date="2021-01" db="EMBL/GenBank/DDBJ databases">
        <title>Phytophthora aleatoria, a newly-described species from Pinus radiata is distinct from Phytophthora cactorum isolates based on comparative genomics.</title>
        <authorList>
            <person name="Mcdougal R."/>
            <person name="Panda P."/>
            <person name="Williams N."/>
            <person name="Studholme D.J."/>
        </authorList>
    </citation>
    <scope>NUCLEOTIDE SEQUENCE</scope>
    <source>
        <strain evidence="1">NZFS 3830</strain>
    </source>
</reference>